<evidence type="ECO:0000313" key="3">
    <source>
        <dbReference type="Proteomes" id="UP000828251"/>
    </source>
</evidence>
<evidence type="ECO:0000313" key="2">
    <source>
        <dbReference type="EMBL" id="KAH1039424.1"/>
    </source>
</evidence>
<dbReference type="InterPro" id="IPR006867">
    <property type="entry name" value="DUF632"/>
</dbReference>
<dbReference type="PANTHER" id="PTHR21450:SF59">
    <property type="entry name" value="PROTEIN, PUTATIVE_ 48652-45869-RELATED"/>
    <property type="match status" value="1"/>
</dbReference>
<dbReference type="AlphaFoldDB" id="A0A9D3UEY3"/>
<keyword evidence="3" id="KW-1185">Reference proteome</keyword>
<dbReference type="PANTHER" id="PTHR21450">
    <property type="entry name" value="PROTEIN ALTERED PHOSPHATE STARVATION RESPONSE 1"/>
    <property type="match status" value="1"/>
</dbReference>
<comment type="caution">
    <text evidence="2">The sequence shown here is derived from an EMBL/GenBank/DDBJ whole genome shotgun (WGS) entry which is preliminary data.</text>
</comment>
<proteinExistence type="predicted"/>
<dbReference type="Proteomes" id="UP000828251">
    <property type="component" value="Unassembled WGS sequence"/>
</dbReference>
<accession>A0A9D3UEY3</accession>
<gene>
    <name evidence="2" type="ORF">J1N35_041167</name>
</gene>
<evidence type="ECO:0000259" key="1">
    <source>
        <dbReference type="Pfam" id="PF04782"/>
    </source>
</evidence>
<sequence>MSGAGKGSKKGGKMGVGSTVKKRLGKGSFNLLQVFTELDNHFLKASKSAHEVSKLLEATRLHYHSNFADNQRHLDHLQRVMRVITWNRSFKGLKLDNADNANDDFDSEDNETHATVLDKMLAWEKKLYDEVKAGELMKFEYQRKVATLNKLKKRGTNSEVLEKVKAAVSHLHTRYIVDMQSMDSTVSEINQLRDEQLYPKLVDLVKKMAIMWETMREEHDNQCRIAAILRDHLDLSQSPKETSEHHHEHTFQLLAIVQDWHMQFCKLIDHQKEYIKAVNNWLRLNLIPIESSLKEKVSSPPRVESPPIQRLILATVDKLRHSH</sequence>
<feature type="domain" description="DUF632" evidence="1">
    <location>
        <begin position="31"/>
        <end position="312"/>
    </location>
</feature>
<dbReference type="OrthoDB" id="674656at2759"/>
<reference evidence="2 3" key="1">
    <citation type="journal article" date="2021" name="Plant Biotechnol. J.">
        <title>Multi-omics assisted identification of the key and species-specific regulatory components of drought-tolerant mechanisms in Gossypium stocksii.</title>
        <authorList>
            <person name="Yu D."/>
            <person name="Ke L."/>
            <person name="Zhang D."/>
            <person name="Wu Y."/>
            <person name="Sun Y."/>
            <person name="Mei J."/>
            <person name="Sun J."/>
            <person name="Sun Y."/>
        </authorList>
    </citation>
    <scope>NUCLEOTIDE SEQUENCE [LARGE SCALE GENOMIC DNA]</scope>
    <source>
        <strain evidence="3">cv. E1</strain>
        <tissue evidence="2">Leaf</tissue>
    </source>
</reference>
<organism evidence="2 3">
    <name type="scientific">Gossypium stocksii</name>
    <dbReference type="NCBI Taxonomy" id="47602"/>
    <lineage>
        <taxon>Eukaryota</taxon>
        <taxon>Viridiplantae</taxon>
        <taxon>Streptophyta</taxon>
        <taxon>Embryophyta</taxon>
        <taxon>Tracheophyta</taxon>
        <taxon>Spermatophyta</taxon>
        <taxon>Magnoliopsida</taxon>
        <taxon>eudicotyledons</taxon>
        <taxon>Gunneridae</taxon>
        <taxon>Pentapetalae</taxon>
        <taxon>rosids</taxon>
        <taxon>malvids</taxon>
        <taxon>Malvales</taxon>
        <taxon>Malvaceae</taxon>
        <taxon>Malvoideae</taxon>
        <taxon>Gossypium</taxon>
    </lineage>
</organism>
<protein>
    <recommendedName>
        <fullName evidence="1">DUF632 domain-containing protein</fullName>
    </recommendedName>
</protein>
<dbReference type="Pfam" id="PF04782">
    <property type="entry name" value="DUF632"/>
    <property type="match status" value="1"/>
</dbReference>
<name>A0A9D3UEY3_9ROSI</name>
<dbReference type="EMBL" id="JAIQCV010000012">
    <property type="protein sequence ID" value="KAH1039424.1"/>
    <property type="molecule type" value="Genomic_DNA"/>
</dbReference>